<organism evidence="2">
    <name type="scientific">hydrothermal vent metagenome</name>
    <dbReference type="NCBI Taxonomy" id="652676"/>
    <lineage>
        <taxon>unclassified sequences</taxon>
        <taxon>metagenomes</taxon>
        <taxon>ecological metagenomes</taxon>
    </lineage>
</organism>
<reference evidence="2" key="1">
    <citation type="submission" date="2016-10" db="EMBL/GenBank/DDBJ databases">
        <authorList>
            <person name="de Groot N.N."/>
        </authorList>
    </citation>
    <scope>NUCLEOTIDE SEQUENCE</scope>
</reference>
<evidence type="ECO:0000256" key="1">
    <source>
        <dbReference type="SAM" id="Phobius"/>
    </source>
</evidence>
<keyword evidence="1" id="KW-0472">Membrane</keyword>
<evidence type="ECO:0000313" key="2">
    <source>
        <dbReference type="EMBL" id="SFV55045.1"/>
    </source>
</evidence>
<protein>
    <submittedName>
        <fullName evidence="2">ORF 73 ECLF1</fullName>
    </submittedName>
</protein>
<accession>A0A1W1BNK3</accession>
<dbReference type="EMBL" id="FPHH01000031">
    <property type="protein sequence ID" value="SFV55045.1"/>
    <property type="molecule type" value="Genomic_DNA"/>
</dbReference>
<dbReference type="AlphaFoldDB" id="A0A1W1BNK3"/>
<name>A0A1W1BNK3_9ZZZZ</name>
<feature type="transmembrane region" description="Helical" evidence="1">
    <location>
        <begin position="106"/>
        <end position="125"/>
    </location>
</feature>
<proteinExistence type="predicted"/>
<feature type="transmembrane region" description="Helical" evidence="1">
    <location>
        <begin position="80"/>
        <end position="99"/>
    </location>
</feature>
<gene>
    <name evidence="2" type="ORF">MNB_SM-5-35</name>
</gene>
<keyword evidence="1" id="KW-0812">Transmembrane</keyword>
<keyword evidence="1" id="KW-1133">Transmembrane helix</keyword>
<feature type="transmembrane region" description="Helical" evidence="1">
    <location>
        <begin position="6"/>
        <end position="26"/>
    </location>
</feature>
<feature type="transmembrane region" description="Helical" evidence="1">
    <location>
        <begin position="35"/>
        <end position="54"/>
    </location>
</feature>
<sequence>MIHPATVHFAMILPVVAATFGTLYLFNRSEIMAKISARTALVAAIAMIGVWYTGEKIAGPEVFGLLDAAGKAELLEHRNLGRYLAIAMTFVALIQIIGCRMKKSGIQIFGILLTIVVMGVTFLQGKHGGEIVYKYANPFEITQLKNYIANNEDFDMADDDEKVGLIQKEITILNKTTCEKIGCAEKEKKNNEQ</sequence>